<dbReference type="KEGG" id="aee:IM676_01655"/>
<dbReference type="EMBL" id="CP063311">
    <property type="protein sequence ID" value="QOV23086.1"/>
    <property type="molecule type" value="Genomic_DNA"/>
</dbReference>
<sequence length="51" mass="5273">MIILTECVAILYTPIPLQGDGLGVGSNLIPPSAQGDIKGDRLSTDAIIPQP</sequence>
<organism evidence="1 2">
    <name type="scientific">Anabaenopsis elenkinii CCIBt3563</name>
    <dbReference type="NCBI Taxonomy" id="2779889"/>
    <lineage>
        <taxon>Bacteria</taxon>
        <taxon>Bacillati</taxon>
        <taxon>Cyanobacteriota</taxon>
        <taxon>Cyanophyceae</taxon>
        <taxon>Nostocales</taxon>
        <taxon>Nodulariaceae</taxon>
        <taxon>Anabaenopsis</taxon>
    </lineage>
</organism>
<evidence type="ECO:0000313" key="2">
    <source>
        <dbReference type="Proteomes" id="UP000593846"/>
    </source>
</evidence>
<proteinExistence type="predicted"/>
<keyword evidence="2" id="KW-1185">Reference proteome</keyword>
<gene>
    <name evidence="1" type="ORF">IM676_01655</name>
</gene>
<dbReference type="AlphaFoldDB" id="A0A7S6U429"/>
<dbReference type="RefSeq" id="WP_200988690.1">
    <property type="nucleotide sequence ID" value="NZ_CP063311.1"/>
</dbReference>
<accession>A0A7S6U429</accession>
<reference evidence="2" key="1">
    <citation type="submission" date="2020-10" db="EMBL/GenBank/DDBJ databases">
        <title>Genome-based taxonomic classification of the species Anabaenopsis elenkinii.</title>
        <authorList>
            <person name="Delbaje E."/>
            <person name="Andreote A.P.D."/>
            <person name="Pellegrinetti T.A."/>
            <person name="Cruz R.B."/>
            <person name="Branco L.H.Z."/>
            <person name="Fiore M.F."/>
        </authorList>
    </citation>
    <scope>NUCLEOTIDE SEQUENCE [LARGE SCALE GENOMIC DNA]</scope>
    <source>
        <strain evidence="2">CCIBt3563</strain>
    </source>
</reference>
<dbReference type="Proteomes" id="UP000593846">
    <property type="component" value="Chromosome"/>
</dbReference>
<evidence type="ECO:0000313" key="1">
    <source>
        <dbReference type="EMBL" id="QOV23086.1"/>
    </source>
</evidence>
<name>A0A7S6U429_9CYAN</name>
<protein>
    <submittedName>
        <fullName evidence="1">Uncharacterized protein</fullName>
    </submittedName>
</protein>